<proteinExistence type="predicted"/>
<evidence type="ECO:0000313" key="2">
    <source>
        <dbReference type="EMBL" id="KAK7101393.1"/>
    </source>
</evidence>
<reference evidence="2 3" key="1">
    <citation type="submission" date="2024-02" db="EMBL/GenBank/DDBJ databases">
        <title>Chromosome-scale genome assembly of the rough periwinkle Littorina saxatilis.</title>
        <authorList>
            <person name="De Jode A."/>
            <person name="Faria R."/>
            <person name="Formenti G."/>
            <person name="Sims Y."/>
            <person name="Smith T.P."/>
            <person name="Tracey A."/>
            <person name="Wood J.M.D."/>
            <person name="Zagrodzka Z.B."/>
            <person name="Johannesson K."/>
            <person name="Butlin R.K."/>
            <person name="Leder E.H."/>
        </authorList>
    </citation>
    <scope>NUCLEOTIDE SEQUENCE [LARGE SCALE GENOMIC DNA]</scope>
    <source>
        <strain evidence="2">Snail1</strain>
        <tissue evidence="2">Muscle</tissue>
    </source>
</reference>
<evidence type="ECO:0000256" key="1">
    <source>
        <dbReference type="SAM" id="Phobius"/>
    </source>
</evidence>
<gene>
    <name evidence="2" type="ORF">V1264_019780</name>
</gene>
<keyword evidence="1" id="KW-0812">Transmembrane</keyword>
<dbReference type="EMBL" id="JBAMIC010000010">
    <property type="protein sequence ID" value="KAK7101393.1"/>
    <property type="molecule type" value="Genomic_DNA"/>
</dbReference>
<sequence length="83" mass="8551">MFSYRLTRLICSFSVGRIVGYVIGSIAGVCILVGLCCCCCCGCCGCCRGSDSHTTVVHQANTPSVTVVNTTNTSQCVNGGFAA</sequence>
<evidence type="ECO:0000313" key="3">
    <source>
        <dbReference type="Proteomes" id="UP001374579"/>
    </source>
</evidence>
<dbReference type="Proteomes" id="UP001374579">
    <property type="component" value="Unassembled WGS sequence"/>
</dbReference>
<keyword evidence="1" id="KW-0472">Membrane</keyword>
<name>A0AAN9B8S9_9CAEN</name>
<accession>A0AAN9B8S9</accession>
<comment type="caution">
    <text evidence="2">The sequence shown here is derived from an EMBL/GenBank/DDBJ whole genome shotgun (WGS) entry which is preliminary data.</text>
</comment>
<protein>
    <submittedName>
        <fullName evidence="2">Uncharacterized protein</fullName>
    </submittedName>
</protein>
<keyword evidence="1" id="KW-1133">Transmembrane helix</keyword>
<dbReference type="AlphaFoldDB" id="A0AAN9B8S9"/>
<organism evidence="2 3">
    <name type="scientific">Littorina saxatilis</name>
    <dbReference type="NCBI Taxonomy" id="31220"/>
    <lineage>
        <taxon>Eukaryota</taxon>
        <taxon>Metazoa</taxon>
        <taxon>Spiralia</taxon>
        <taxon>Lophotrochozoa</taxon>
        <taxon>Mollusca</taxon>
        <taxon>Gastropoda</taxon>
        <taxon>Caenogastropoda</taxon>
        <taxon>Littorinimorpha</taxon>
        <taxon>Littorinoidea</taxon>
        <taxon>Littorinidae</taxon>
        <taxon>Littorina</taxon>
    </lineage>
</organism>
<keyword evidence="3" id="KW-1185">Reference proteome</keyword>
<feature type="transmembrane region" description="Helical" evidence="1">
    <location>
        <begin position="12"/>
        <end position="35"/>
    </location>
</feature>